<feature type="domain" description="EfeO-type cupredoxin-like" evidence="4">
    <location>
        <begin position="250"/>
        <end position="334"/>
    </location>
</feature>
<dbReference type="PANTHER" id="PTHR42208:SF1">
    <property type="entry name" value="HEAVY METAL TRANSPORTER"/>
    <property type="match status" value="1"/>
</dbReference>
<keyword evidence="2" id="KW-0732">Signal</keyword>
<feature type="transmembrane region" description="Helical" evidence="1">
    <location>
        <begin position="168"/>
        <end position="191"/>
    </location>
</feature>
<sequence length="341" mass="34490">MASSMTLFLTGLTTGLLAGGASCAAVQGGLLASAVTRRHDALSDENHRHVGPFAPVGAFLGAKLISHSLPGAALGIVGAAIQPSPQVQALLLIAAAVLMVLFALDLLGVSAVRRLVPHPPAAWGKRVRRSAKSSSATAPAILGFLTILIPCGVTLSMELVAITSGSPVAGAAVMAGFILGTGPLFAVIGVVLRSAARLWQGRLSIATGVVILAVALWTLTSGIRLGGWWPDGATTAAASTVPADAVRTAPDGRQLVIIQARSNGYLPEIVTAKAGIPTTLVVATNKTGGCVRSFVVPDLDKQLVLEPTGEATIDLGTPKPGTLSYSCGMGMYGGRIAFQGA</sequence>
<dbReference type="EMBL" id="BAAAOS010000054">
    <property type="protein sequence ID" value="GAA1604667.1"/>
    <property type="molecule type" value="Genomic_DNA"/>
</dbReference>
<reference evidence="5 6" key="1">
    <citation type="journal article" date="2019" name="Int. J. Syst. Evol. Microbiol.">
        <title>The Global Catalogue of Microorganisms (GCM) 10K type strain sequencing project: providing services to taxonomists for standard genome sequencing and annotation.</title>
        <authorList>
            <consortium name="The Broad Institute Genomics Platform"/>
            <consortium name="The Broad Institute Genome Sequencing Center for Infectious Disease"/>
            <person name="Wu L."/>
            <person name="Ma J."/>
        </authorList>
    </citation>
    <scope>NUCLEOTIDE SEQUENCE [LARGE SCALE GENOMIC DNA]</scope>
    <source>
        <strain evidence="5 6">JCM 14969</strain>
    </source>
</reference>
<protein>
    <recommendedName>
        <fullName evidence="7">Sulfite exporter TauE/SafE</fullName>
    </recommendedName>
</protein>
<accession>A0ABN2EEU9</accession>
<comment type="caution">
    <text evidence="5">The sequence shown here is derived from an EMBL/GenBank/DDBJ whole genome shotgun (WGS) entry which is preliminary data.</text>
</comment>
<evidence type="ECO:0000256" key="2">
    <source>
        <dbReference type="SAM" id="SignalP"/>
    </source>
</evidence>
<dbReference type="Proteomes" id="UP001500393">
    <property type="component" value="Unassembled WGS sequence"/>
</dbReference>
<name>A0ABN2EEU9_9ACTN</name>
<evidence type="ECO:0008006" key="7">
    <source>
        <dbReference type="Google" id="ProtNLM"/>
    </source>
</evidence>
<dbReference type="SUPFAM" id="SSF49503">
    <property type="entry name" value="Cupredoxins"/>
    <property type="match status" value="1"/>
</dbReference>
<dbReference type="Gene3D" id="2.60.40.420">
    <property type="entry name" value="Cupredoxins - blue copper proteins"/>
    <property type="match status" value="1"/>
</dbReference>
<feature type="transmembrane region" description="Helical" evidence="1">
    <location>
        <begin position="203"/>
        <end position="220"/>
    </location>
</feature>
<dbReference type="Pfam" id="PF13473">
    <property type="entry name" value="Cupredoxin_1"/>
    <property type="match status" value="1"/>
</dbReference>
<keyword evidence="1" id="KW-0812">Transmembrane</keyword>
<evidence type="ECO:0000313" key="5">
    <source>
        <dbReference type="EMBL" id="GAA1604667.1"/>
    </source>
</evidence>
<evidence type="ECO:0000259" key="3">
    <source>
        <dbReference type="Pfam" id="PF13386"/>
    </source>
</evidence>
<proteinExistence type="predicted"/>
<dbReference type="PANTHER" id="PTHR42208">
    <property type="entry name" value="HEAVY METAL TRANSPORTER-RELATED"/>
    <property type="match status" value="1"/>
</dbReference>
<feature type="chain" id="PRO_5046805164" description="Sulfite exporter TauE/SafE" evidence="2">
    <location>
        <begin position="25"/>
        <end position="341"/>
    </location>
</feature>
<organism evidence="5 6">
    <name type="scientific">Kribbella sancticallisti</name>
    <dbReference type="NCBI Taxonomy" id="460087"/>
    <lineage>
        <taxon>Bacteria</taxon>
        <taxon>Bacillati</taxon>
        <taxon>Actinomycetota</taxon>
        <taxon>Actinomycetes</taxon>
        <taxon>Propionibacteriales</taxon>
        <taxon>Kribbellaceae</taxon>
        <taxon>Kribbella</taxon>
    </lineage>
</organism>
<dbReference type="RefSeq" id="WP_344220877.1">
    <property type="nucleotide sequence ID" value="NZ_BAAAOS010000054.1"/>
</dbReference>
<gene>
    <name evidence="5" type="ORF">GCM10009789_68300</name>
</gene>
<dbReference type="Pfam" id="PF13386">
    <property type="entry name" value="DsbD_2"/>
    <property type="match status" value="1"/>
</dbReference>
<feature type="signal peptide" evidence="2">
    <location>
        <begin position="1"/>
        <end position="24"/>
    </location>
</feature>
<feature type="transmembrane region" description="Helical" evidence="1">
    <location>
        <begin position="89"/>
        <end position="116"/>
    </location>
</feature>
<feature type="domain" description="Urease accessory protein UreH-like transmembrane" evidence="3">
    <location>
        <begin position="12"/>
        <end position="217"/>
    </location>
</feature>
<evidence type="ECO:0000259" key="4">
    <source>
        <dbReference type="Pfam" id="PF13473"/>
    </source>
</evidence>
<dbReference type="InterPro" id="IPR039447">
    <property type="entry name" value="UreH-like_TM_dom"/>
</dbReference>
<evidence type="ECO:0000256" key="1">
    <source>
        <dbReference type="SAM" id="Phobius"/>
    </source>
</evidence>
<keyword evidence="6" id="KW-1185">Reference proteome</keyword>
<evidence type="ECO:0000313" key="6">
    <source>
        <dbReference type="Proteomes" id="UP001500393"/>
    </source>
</evidence>
<keyword evidence="1" id="KW-0472">Membrane</keyword>
<dbReference type="InterPro" id="IPR008972">
    <property type="entry name" value="Cupredoxin"/>
</dbReference>
<keyword evidence="1" id="KW-1133">Transmembrane helix</keyword>
<feature type="transmembrane region" description="Helical" evidence="1">
    <location>
        <begin position="137"/>
        <end position="162"/>
    </location>
</feature>
<dbReference type="InterPro" id="IPR028096">
    <property type="entry name" value="EfeO_Cupredoxin"/>
</dbReference>